<comment type="caution">
    <text evidence="1">The sequence shown here is derived from an EMBL/GenBank/DDBJ whole genome shotgun (WGS) entry which is preliminary data.</text>
</comment>
<dbReference type="PANTHER" id="PTHR47623:SF1">
    <property type="entry name" value="OS09G0287300 PROTEIN"/>
    <property type="match status" value="1"/>
</dbReference>
<protein>
    <submittedName>
        <fullName evidence="1">Histidine phosphatase family protein</fullName>
    </submittedName>
</protein>
<organism evidence="1 2">
    <name type="scientific">Pseudodonghicola flavimaris</name>
    <dbReference type="NCBI Taxonomy" id="3050036"/>
    <lineage>
        <taxon>Bacteria</taxon>
        <taxon>Pseudomonadati</taxon>
        <taxon>Pseudomonadota</taxon>
        <taxon>Alphaproteobacteria</taxon>
        <taxon>Rhodobacterales</taxon>
        <taxon>Paracoccaceae</taxon>
        <taxon>Pseudodonghicola</taxon>
    </lineage>
</organism>
<accession>A0ABT7F278</accession>
<name>A0ABT7F278_9RHOB</name>
<dbReference type="CDD" id="cd07067">
    <property type="entry name" value="HP_PGM_like"/>
    <property type="match status" value="1"/>
</dbReference>
<dbReference type="InterPro" id="IPR013078">
    <property type="entry name" value="His_Pase_superF_clade-1"/>
</dbReference>
<evidence type="ECO:0000313" key="2">
    <source>
        <dbReference type="Proteomes" id="UP001243757"/>
    </source>
</evidence>
<dbReference type="Pfam" id="PF00300">
    <property type="entry name" value="His_Phos_1"/>
    <property type="match status" value="1"/>
</dbReference>
<reference evidence="1 2" key="1">
    <citation type="submission" date="2023-05" db="EMBL/GenBank/DDBJ databases">
        <title>Pseudodonghicola sp. nov.</title>
        <authorList>
            <person name="Huang J."/>
        </authorList>
    </citation>
    <scope>NUCLEOTIDE SEQUENCE [LARGE SCALE GENOMIC DNA]</scope>
    <source>
        <strain evidence="1 2">IC7</strain>
    </source>
</reference>
<keyword evidence="2" id="KW-1185">Reference proteome</keyword>
<evidence type="ECO:0000313" key="1">
    <source>
        <dbReference type="EMBL" id="MDK3018706.1"/>
    </source>
</evidence>
<dbReference type="EMBL" id="JASNJD010000009">
    <property type="protein sequence ID" value="MDK3018706.1"/>
    <property type="molecule type" value="Genomic_DNA"/>
</dbReference>
<dbReference type="RefSeq" id="WP_284481515.1">
    <property type="nucleotide sequence ID" value="NZ_JASNJD010000009.1"/>
</dbReference>
<dbReference type="SUPFAM" id="SSF53254">
    <property type="entry name" value="Phosphoglycerate mutase-like"/>
    <property type="match status" value="1"/>
</dbReference>
<dbReference type="Gene3D" id="3.40.50.1240">
    <property type="entry name" value="Phosphoglycerate mutase-like"/>
    <property type="match status" value="1"/>
</dbReference>
<dbReference type="Proteomes" id="UP001243757">
    <property type="component" value="Unassembled WGS sequence"/>
</dbReference>
<dbReference type="PANTHER" id="PTHR47623">
    <property type="entry name" value="OS09G0287300 PROTEIN"/>
    <property type="match status" value="1"/>
</dbReference>
<sequence>MTRRLILTRHAKSAWDKPGLPDHDRPLNKRGKRAAEALGDWLRRNGYLPDQVLTSSARRTQDTLRRMQLDVVPDVTEHLYLVTANQILRVLSQAHGDTVLLLGHNPGIAQFAHEILAEPPTHPKFHVYPTGATLVVDFDIDDWAQAAWRGGEAVDFVVPRELVES</sequence>
<dbReference type="SMART" id="SM00855">
    <property type="entry name" value="PGAM"/>
    <property type="match status" value="1"/>
</dbReference>
<gene>
    <name evidence="1" type="ORF">QO033_13565</name>
</gene>
<dbReference type="InterPro" id="IPR029033">
    <property type="entry name" value="His_PPase_superfam"/>
</dbReference>
<proteinExistence type="predicted"/>